<feature type="transmembrane region" description="Helical" evidence="2">
    <location>
        <begin position="97"/>
        <end position="117"/>
    </location>
</feature>
<organism evidence="3 4">
    <name type="scientific">Cellulosimicrobium funkei</name>
    <dbReference type="NCBI Taxonomy" id="264251"/>
    <lineage>
        <taxon>Bacteria</taxon>
        <taxon>Bacillati</taxon>
        <taxon>Actinomycetota</taxon>
        <taxon>Actinomycetes</taxon>
        <taxon>Micrococcales</taxon>
        <taxon>Promicromonosporaceae</taxon>
        <taxon>Cellulosimicrobium</taxon>
    </lineage>
</organism>
<name>A0A0H2KTC2_9MICO</name>
<feature type="region of interest" description="Disordered" evidence="1">
    <location>
        <begin position="1"/>
        <end position="58"/>
    </location>
</feature>
<evidence type="ECO:0000256" key="2">
    <source>
        <dbReference type="SAM" id="Phobius"/>
    </source>
</evidence>
<proteinExistence type="predicted"/>
<evidence type="ECO:0000313" key="3">
    <source>
        <dbReference type="EMBL" id="KLN35064.1"/>
    </source>
</evidence>
<keyword evidence="2" id="KW-1133">Transmembrane helix</keyword>
<dbReference type="EMBL" id="JNBQ01000007">
    <property type="protein sequence ID" value="KLN35064.1"/>
    <property type="molecule type" value="Genomic_DNA"/>
</dbReference>
<dbReference type="PATRIC" id="fig|264251.5.peg.1840"/>
<comment type="caution">
    <text evidence="3">The sequence shown here is derived from an EMBL/GenBank/DDBJ whole genome shotgun (WGS) entry which is preliminary data.</text>
</comment>
<keyword evidence="2" id="KW-0812">Transmembrane</keyword>
<sequence>MKDPATSPGASAREPAWGTAPGTERDPAEGGRAPDPEAPGTPPTPRGEGETVPAARARPRGRWSWATAALVAATLGVLLVVAVLATETVTARRGWAHVGGLYAVAGAAVVAVGAVVWRRGTRGVAGATRALVALLTGTVVLTAWVTVDVMTGGGPGYGAGSSLRGYPFGGGYDEGPEIGAASDRVWYGESVRYTDGLVVSVSAPQPYTPTEDASVREDDHPHAVRLRVRVTNGTGQEVDPGGLDLQPVSGGLVARRVFDYAPDVLLDDPDTIARGTSAEWDLVYNVYDPADVAVGLEPTWANYAVAVFSW</sequence>
<feature type="compositionally biased region" description="Basic and acidic residues" evidence="1">
    <location>
        <begin position="23"/>
        <end position="35"/>
    </location>
</feature>
<feature type="compositionally biased region" description="Pro residues" evidence="1">
    <location>
        <begin position="36"/>
        <end position="45"/>
    </location>
</feature>
<evidence type="ECO:0008006" key="5">
    <source>
        <dbReference type="Google" id="ProtNLM"/>
    </source>
</evidence>
<dbReference type="RefSeq" id="WP_047232548.1">
    <property type="nucleotide sequence ID" value="NZ_JNBQ01000007.1"/>
</dbReference>
<keyword evidence="2" id="KW-0472">Membrane</keyword>
<reference evidence="3 4" key="1">
    <citation type="submission" date="2014-05" db="EMBL/GenBank/DDBJ databases">
        <title>Cellulosimicrobium funkei U11 genome.</title>
        <authorList>
            <person name="Hu C."/>
            <person name="Gong Y."/>
            <person name="Wan W."/>
            <person name="Jiang M."/>
        </authorList>
    </citation>
    <scope>NUCLEOTIDE SEQUENCE [LARGE SCALE GENOMIC DNA]</scope>
    <source>
        <strain evidence="3 4">U11</strain>
    </source>
</reference>
<evidence type="ECO:0000313" key="4">
    <source>
        <dbReference type="Proteomes" id="UP000035265"/>
    </source>
</evidence>
<protein>
    <recommendedName>
        <fullName evidence="5">DUF4352 domain-containing protein</fullName>
    </recommendedName>
</protein>
<gene>
    <name evidence="3" type="ORF">FB00_09050</name>
</gene>
<feature type="transmembrane region" description="Helical" evidence="2">
    <location>
        <begin position="63"/>
        <end position="85"/>
    </location>
</feature>
<keyword evidence="4" id="KW-1185">Reference proteome</keyword>
<dbReference type="STRING" id="264251.FB00_09050"/>
<feature type="transmembrane region" description="Helical" evidence="2">
    <location>
        <begin position="129"/>
        <end position="147"/>
    </location>
</feature>
<dbReference type="AlphaFoldDB" id="A0A0H2KTC2"/>
<accession>A0A0H2KTC2</accession>
<evidence type="ECO:0000256" key="1">
    <source>
        <dbReference type="SAM" id="MobiDB-lite"/>
    </source>
</evidence>
<dbReference type="Proteomes" id="UP000035265">
    <property type="component" value="Unassembled WGS sequence"/>
</dbReference>